<accession>A0AAW9PSL2</accession>
<name>A0AAW9PSL2_9CYAN</name>
<dbReference type="Proteomes" id="UP001333818">
    <property type="component" value="Unassembled WGS sequence"/>
</dbReference>
<gene>
    <name evidence="1" type="ORF">V2H45_11370</name>
</gene>
<dbReference type="RefSeq" id="WP_330483779.1">
    <property type="nucleotide sequence ID" value="NZ_JAZBJZ010000039.1"/>
</dbReference>
<protein>
    <submittedName>
        <fullName evidence="1">Uncharacterized protein</fullName>
    </submittedName>
</protein>
<organism evidence="1 2">
    <name type="scientific">Tumidithrix elongata BACA0141</name>
    <dbReference type="NCBI Taxonomy" id="2716417"/>
    <lineage>
        <taxon>Bacteria</taxon>
        <taxon>Bacillati</taxon>
        <taxon>Cyanobacteriota</taxon>
        <taxon>Cyanophyceae</taxon>
        <taxon>Pseudanabaenales</taxon>
        <taxon>Pseudanabaenaceae</taxon>
        <taxon>Tumidithrix</taxon>
        <taxon>Tumidithrix elongata</taxon>
    </lineage>
</organism>
<evidence type="ECO:0000313" key="1">
    <source>
        <dbReference type="EMBL" id="MEE3717350.1"/>
    </source>
</evidence>
<evidence type="ECO:0000313" key="2">
    <source>
        <dbReference type="Proteomes" id="UP001333818"/>
    </source>
</evidence>
<comment type="caution">
    <text evidence="1">The sequence shown here is derived from an EMBL/GenBank/DDBJ whole genome shotgun (WGS) entry which is preliminary data.</text>
</comment>
<dbReference type="AlphaFoldDB" id="A0AAW9PSL2"/>
<dbReference type="EMBL" id="JAZBJZ010000039">
    <property type="protein sequence ID" value="MEE3717350.1"/>
    <property type="molecule type" value="Genomic_DNA"/>
</dbReference>
<sequence length="154" mass="16556">MPSQEALHEFIRWLDLVCSEEPLDSLPRQILTRGVIAAGKELIEKRAYLSNHPVAKTLQAAEAYCLAPTEATSDRYFRAATNSYPFGTGEGCYAVKELGYAGCEPGSGCTSGAGTLDQIAYEVGAAEVMRLIAKEIVPWLKGESESSAEFGSSD</sequence>
<keyword evidence="2" id="KW-1185">Reference proteome</keyword>
<reference evidence="1" key="1">
    <citation type="submission" date="2024-01" db="EMBL/GenBank/DDBJ databases">
        <title>Bank of Algae and Cyanobacteria of the Azores (BACA) strain genomes.</title>
        <authorList>
            <person name="Luz R."/>
            <person name="Cordeiro R."/>
            <person name="Fonseca A."/>
            <person name="Goncalves V."/>
        </authorList>
    </citation>
    <scope>NUCLEOTIDE SEQUENCE</scope>
    <source>
        <strain evidence="1">BACA0141</strain>
    </source>
</reference>
<proteinExistence type="predicted"/>